<dbReference type="InterPro" id="IPR000836">
    <property type="entry name" value="PRTase_dom"/>
</dbReference>
<evidence type="ECO:0000313" key="17">
    <source>
        <dbReference type="Proteomes" id="UP000515908"/>
    </source>
</evidence>
<keyword evidence="10" id="KW-0460">Magnesium</keyword>
<dbReference type="NCBIfam" id="TIGR02127">
    <property type="entry name" value="pyrF_sub2"/>
    <property type="match status" value="1"/>
</dbReference>
<dbReference type="PROSITE" id="PS00156">
    <property type="entry name" value="OMPDECASE"/>
    <property type="match status" value="1"/>
</dbReference>
<dbReference type="InterPro" id="IPR001754">
    <property type="entry name" value="OMPdeCOase_dom"/>
</dbReference>
<evidence type="ECO:0000313" key="16">
    <source>
        <dbReference type="EMBL" id="CAD2212694.1"/>
    </source>
</evidence>
<evidence type="ECO:0000256" key="12">
    <source>
        <dbReference type="ARBA" id="ARBA00023239"/>
    </source>
</evidence>
<keyword evidence="11" id="KW-0665">Pyrimidine biosynthesis</keyword>
<keyword evidence="12" id="KW-0456">Lyase</keyword>
<evidence type="ECO:0000256" key="4">
    <source>
        <dbReference type="ARBA" id="ARBA00011971"/>
    </source>
</evidence>
<dbReference type="SMART" id="SM00934">
    <property type="entry name" value="OMPdecase"/>
    <property type="match status" value="1"/>
</dbReference>
<evidence type="ECO:0000256" key="13">
    <source>
        <dbReference type="ARBA" id="ARBA00033428"/>
    </source>
</evidence>
<dbReference type="EC" id="4.1.1.23" evidence="5"/>
<dbReference type="HAMAP" id="MF_01208">
    <property type="entry name" value="PyrE"/>
    <property type="match status" value="1"/>
</dbReference>
<comment type="catalytic activity">
    <reaction evidence="14">
        <text>orotidine 5'-phosphate + H(+) = UMP + CO2</text>
        <dbReference type="Rhea" id="RHEA:11596"/>
        <dbReference type="ChEBI" id="CHEBI:15378"/>
        <dbReference type="ChEBI" id="CHEBI:16526"/>
        <dbReference type="ChEBI" id="CHEBI:57538"/>
        <dbReference type="ChEBI" id="CHEBI:57865"/>
        <dbReference type="EC" id="4.1.1.23"/>
    </reaction>
</comment>
<protein>
    <recommendedName>
        <fullName evidence="6">Orotidine 5'-phosphate decarboxylase</fullName>
        <ecNumber evidence="4">2.4.2.10</ecNumber>
        <ecNumber evidence="5">4.1.1.23</ecNumber>
    </recommendedName>
    <alternativeName>
        <fullName evidence="13">OMP decarboxylase</fullName>
    </alternativeName>
</protein>
<dbReference type="InterPro" id="IPR018089">
    <property type="entry name" value="OMPdecase_AS"/>
</dbReference>
<dbReference type="Pfam" id="PF00215">
    <property type="entry name" value="OMPdecase"/>
    <property type="match status" value="1"/>
</dbReference>
<feature type="domain" description="Orotidine 5'-phosphate decarboxylase" evidence="15">
    <location>
        <begin position="17"/>
        <end position="246"/>
    </location>
</feature>
<dbReference type="Proteomes" id="UP000515908">
    <property type="component" value="Chromosome 01"/>
</dbReference>
<dbReference type="InterPro" id="IPR011995">
    <property type="entry name" value="OMPdecase_type-2"/>
</dbReference>
<dbReference type="Gene3D" id="3.40.50.2020">
    <property type="match status" value="1"/>
</dbReference>
<dbReference type="GO" id="GO:0004590">
    <property type="term" value="F:orotidine-5'-phosphate decarboxylase activity"/>
    <property type="evidence" value="ECO:0007669"/>
    <property type="project" value="UniProtKB-EC"/>
</dbReference>
<dbReference type="SUPFAM" id="SSF51366">
    <property type="entry name" value="Ribulose-phoshate binding barrel"/>
    <property type="match status" value="1"/>
</dbReference>
<evidence type="ECO:0000256" key="7">
    <source>
        <dbReference type="ARBA" id="ARBA00022676"/>
    </source>
</evidence>
<dbReference type="PANTHER" id="PTHR43375">
    <property type="entry name" value="OROTIDINE 5'-PHOSPHATE DECARBOXYLASE"/>
    <property type="match status" value="1"/>
</dbReference>
<dbReference type="InterPro" id="IPR023031">
    <property type="entry name" value="OPRT"/>
</dbReference>
<dbReference type="InterPro" id="IPR004467">
    <property type="entry name" value="Or_phspho_trans_dom"/>
</dbReference>
<gene>
    <name evidence="16" type="ORF">ADEAN_000010600</name>
</gene>
<dbReference type="GO" id="GO:0004588">
    <property type="term" value="F:orotate phosphoribosyltransferase activity"/>
    <property type="evidence" value="ECO:0007669"/>
    <property type="project" value="UniProtKB-EC"/>
</dbReference>
<organism evidence="16 17">
    <name type="scientific">Angomonas deanei</name>
    <dbReference type="NCBI Taxonomy" id="59799"/>
    <lineage>
        <taxon>Eukaryota</taxon>
        <taxon>Discoba</taxon>
        <taxon>Euglenozoa</taxon>
        <taxon>Kinetoplastea</taxon>
        <taxon>Metakinetoplastina</taxon>
        <taxon>Trypanosomatida</taxon>
        <taxon>Trypanosomatidae</taxon>
        <taxon>Strigomonadinae</taxon>
        <taxon>Angomonas</taxon>
    </lineage>
</organism>
<keyword evidence="17" id="KW-1185">Reference proteome</keyword>
<dbReference type="NCBIfam" id="TIGR00336">
    <property type="entry name" value="pyrE"/>
    <property type="match status" value="1"/>
</dbReference>
<dbReference type="PANTHER" id="PTHR43375:SF1">
    <property type="entry name" value="OROTIDINE 5'-PHOSPHATE DECARBOXYLASE"/>
    <property type="match status" value="1"/>
</dbReference>
<dbReference type="InterPro" id="IPR029057">
    <property type="entry name" value="PRTase-like"/>
</dbReference>
<dbReference type="GO" id="GO:0006207">
    <property type="term" value="P:'de novo' pyrimidine nucleobase biosynthetic process"/>
    <property type="evidence" value="ECO:0007669"/>
    <property type="project" value="InterPro"/>
</dbReference>
<dbReference type="FunFam" id="3.20.20.70:FF:000183">
    <property type="entry name" value="Orotidine-5-phosphate decarboxylase/orotate phosphoribosyltransferase"/>
    <property type="match status" value="1"/>
</dbReference>
<dbReference type="InterPro" id="IPR013785">
    <property type="entry name" value="Aldolase_TIM"/>
</dbReference>
<evidence type="ECO:0000256" key="5">
    <source>
        <dbReference type="ARBA" id="ARBA00012321"/>
    </source>
</evidence>
<evidence type="ECO:0000256" key="14">
    <source>
        <dbReference type="ARBA" id="ARBA00049157"/>
    </source>
</evidence>
<comment type="pathway">
    <text evidence="1">Pyrimidine metabolism; UMP biosynthesis via de novo pathway; UMP from orotate: step 2/2.</text>
</comment>
<reference evidence="16 17" key="1">
    <citation type="submission" date="2020-08" db="EMBL/GenBank/DDBJ databases">
        <authorList>
            <person name="Newling K."/>
            <person name="Davey J."/>
            <person name="Forrester S."/>
        </authorList>
    </citation>
    <scope>NUCLEOTIDE SEQUENCE [LARGE SCALE GENOMIC DNA]</scope>
    <source>
        <strain evidence="17">Crithidia deanei Carvalho (ATCC PRA-265)</strain>
    </source>
</reference>
<evidence type="ECO:0000256" key="6">
    <source>
        <dbReference type="ARBA" id="ARBA00021923"/>
    </source>
</evidence>
<dbReference type="Gene3D" id="3.20.20.70">
    <property type="entry name" value="Aldolase class I"/>
    <property type="match status" value="1"/>
</dbReference>
<dbReference type="SUPFAM" id="SSF53271">
    <property type="entry name" value="PRTase-like"/>
    <property type="match status" value="1"/>
</dbReference>
<dbReference type="CDD" id="cd04725">
    <property type="entry name" value="OMP_decarboxylase_like"/>
    <property type="match status" value="1"/>
</dbReference>
<evidence type="ECO:0000256" key="9">
    <source>
        <dbReference type="ARBA" id="ARBA00022793"/>
    </source>
</evidence>
<dbReference type="GO" id="GO:0044205">
    <property type="term" value="P:'de novo' UMP biosynthetic process"/>
    <property type="evidence" value="ECO:0007669"/>
    <property type="project" value="UniProtKB-UniPathway"/>
</dbReference>
<evidence type="ECO:0000256" key="2">
    <source>
        <dbReference type="ARBA" id="ARBA00004889"/>
    </source>
</evidence>
<dbReference type="AlphaFoldDB" id="A0A7G2C047"/>
<dbReference type="EC" id="2.4.2.10" evidence="4"/>
<comment type="pathway">
    <text evidence="2">Pyrimidine metabolism; UMP biosynthesis via de novo pathway; UMP from orotate: step 1/2.</text>
</comment>
<keyword evidence="9" id="KW-0210">Decarboxylase</keyword>
<accession>A0A7G2C047</accession>
<proteinExistence type="inferred from homology"/>
<dbReference type="UniPathway" id="UPA00070">
    <property type="reaction ID" value="UER00119"/>
</dbReference>
<dbReference type="GO" id="GO:0005737">
    <property type="term" value="C:cytoplasm"/>
    <property type="evidence" value="ECO:0007669"/>
    <property type="project" value="UniProtKB-ARBA"/>
</dbReference>
<evidence type="ECO:0000256" key="8">
    <source>
        <dbReference type="ARBA" id="ARBA00022679"/>
    </source>
</evidence>
<evidence type="ECO:0000256" key="11">
    <source>
        <dbReference type="ARBA" id="ARBA00022975"/>
    </source>
</evidence>
<dbReference type="InterPro" id="IPR011060">
    <property type="entry name" value="RibuloseP-bd_barrel"/>
</dbReference>
<dbReference type="OrthoDB" id="5553476at2759"/>
<sequence>MAENFFQLLNKRAAHTLLCVGLDPRAKSAESALVECKKLIDETKDYAAAYKPNAAFFELFGDKGWAVLTEVIEYIPKEIPVILDAKRGDIAATADAYATSAFEHLKAHAITASPYMGGDSLSSFLKFADRGVFILCKTSNKGSNDLQCLRVKGKYLYEEIAERAESSWNGNQNVGLVVGATDPVALARVRARAPTLWFLVPGIGAQGGSLKDALRAGLRADGSGLLINVSRSIAAASDPRAAAQKLCEDINLIRRARGPSADLASALVASHCVRLGKFTLKSGKTSPIYIDLRRLVTYPTIMRLVAREYAQILRHYSFDRLVGLPYAALPIASAISLEMNIPLIYPRRETKLYGTKAAIEGEYKKGERVVIIDDLVSTGETKVEAIEKMKAAGLEVVAIVVLVDREMGAKKFFNNMGYPFEAVVGLYQLLPLWRRSNTISEEQEKEIRGFLSQWNPSTNSKL</sequence>
<dbReference type="FunFam" id="3.40.50.2020:FF:000058">
    <property type="entry name" value="Orotidine-5-phosphate decarboxylase/orotate phosphoribosyltransferase"/>
    <property type="match status" value="1"/>
</dbReference>
<name>A0A7G2C047_9TRYP</name>
<evidence type="ECO:0000256" key="10">
    <source>
        <dbReference type="ARBA" id="ARBA00022842"/>
    </source>
</evidence>
<evidence type="ECO:0000256" key="1">
    <source>
        <dbReference type="ARBA" id="ARBA00004861"/>
    </source>
</evidence>
<dbReference type="VEuPathDB" id="TriTrypDB:ADEAN_000010600"/>
<keyword evidence="8 16" id="KW-0808">Transferase</keyword>
<dbReference type="EMBL" id="LR877145">
    <property type="protein sequence ID" value="CAD2212694.1"/>
    <property type="molecule type" value="Genomic_DNA"/>
</dbReference>
<dbReference type="CDD" id="cd06223">
    <property type="entry name" value="PRTases_typeI"/>
    <property type="match status" value="1"/>
</dbReference>
<dbReference type="Pfam" id="PF00156">
    <property type="entry name" value="Pribosyltran"/>
    <property type="match status" value="1"/>
</dbReference>
<evidence type="ECO:0000259" key="15">
    <source>
        <dbReference type="SMART" id="SM00934"/>
    </source>
</evidence>
<keyword evidence="7" id="KW-0328">Glycosyltransferase</keyword>
<evidence type="ECO:0000256" key="3">
    <source>
        <dbReference type="ARBA" id="ARBA00008847"/>
    </source>
</evidence>
<comment type="similarity">
    <text evidence="3">Belongs to the OMP decarboxylase family. Type 2 subfamily.</text>
</comment>